<evidence type="ECO:0000313" key="9">
    <source>
        <dbReference type="EMBL" id="ABO99228.1"/>
    </source>
</evidence>
<protein>
    <recommendedName>
        <fullName evidence="8">BZIP domain-containing protein</fullName>
    </recommendedName>
</protein>
<evidence type="ECO:0000313" key="10">
    <source>
        <dbReference type="Proteomes" id="UP000001568"/>
    </source>
</evidence>
<keyword evidence="2" id="KW-0805">Transcription regulation</keyword>
<dbReference type="OrthoDB" id="1435597at2759"/>
<keyword evidence="5" id="KW-0539">Nucleus</keyword>
<feature type="coiled-coil region" evidence="6">
    <location>
        <begin position="94"/>
        <end position="124"/>
    </location>
</feature>
<evidence type="ECO:0000256" key="4">
    <source>
        <dbReference type="ARBA" id="ARBA00023163"/>
    </source>
</evidence>
<dbReference type="eggNOG" id="ENOG502QRMU">
    <property type="taxonomic scope" value="Eukaryota"/>
</dbReference>
<dbReference type="GO" id="GO:0003677">
    <property type="term" value="F:DNA binding"/>
    <property type="evidence" value="ECO:0007669"/>
    <property type="project" value="UniProtKB-KW"/>
</dbReference>
<name>A4S6F6_OSTLU</name>
<dbReference type="GeneID" id="5005043"/>
<feature type="compositionally biased region" description="Basic and acidic residues" evidence="7">
    <location>
        <begin position="29"/>
        <end position="42"/>
    </location>
</feature>
<gene>
    <name evidence="9" type="ORF">OSTLU_27099</name>
</gene>
<evidence type="ECO:0000256" key="6">
    <source>
        <dbReference type="SAM" id="Coils"/>
    </source>
</evidence>
<dbReference type="PANTHER" id="PTHR13690">
    <property type="entry name" value="TRANSCRIPTION FACTOR POSF21-RELATED"/>
    <property type="match status" value="1"/>
</dbReference>
<dbReference type="STRING" id="436017.A4S6F6"/>
<keyword evidence="6" id="KW-0175">Coiled coil</keyword>
<evidence type="ECO:0000256" key="1">
    <source>
        <dbReference type="ARBA" id="ARBA00004123"/>
    </source>
</evidence>
<dbReference type="PROSITE" id="PS50217">
    <property type="entry name" value="BZIP"/>
    <property type="match status" value="1"/>
</dbReference>
<dbReference type="EMBL" id="CP000593">
    <property type="protein sequence ID" value="ABO99228.1"/>
    <property type="molecule type" value="Genomic_DNA"/>
</dbReference>
<dbReference type="InterPro" id="IPR004827">
    <property type="entry name" value="bZIP"/>
</dbReference>
<keyword evidence="4" id="KW-0804">Transcription</keyword>
<dbReference type="CDD" id="cd14703">
    <property type="entry name" value="bZIP_plant_RF2"/>
    <property type="match status" value="1"/>
</dbReference>
<dbReference type="GO" id="GO:0005634">
    <property type="term" value="C:nucleus"/>
    <property type="evidence" value="ECO:0007669"/>
    <property type="project" value="UniProtKB-SubCell"/>
</dbReference>
<dbReference type="PANTHER" id="PTHR13690:SF124">
    <property type="entry name" value="TRANSCRIPTION FACTOR RF2A"/>
    <property type="match status" value="1"/>
</dbReference>
<organism evidence="9 10">
    <name type="scientific">Ostreococcus lucimarinus (strain CCE9901)</name>
    <dbReference type="NCBI Taxonomy" id="436017"/>
    <lineage>
        <taxon>Eukaryota</taxon>
        <taxon>Viridiplantae</taxon>
        <taxon>Chlorophyta</taxon>
        <taxon>Mamiellophyceae</taxon>
        <taxon>Mamiellales</taxon>
        <taxon>Bathycoccaceae</taxon>
        <taxon>Ostreococcus</taxon>
    </lineage>
</organism>
<reference evidence="9 10" key="1">
    <citation type="journal article" date="2007" name="Proc. Natl. Acad. Sci. U.S.A.">
        <title>The tiny eukaryote Ostreococcus provides genomic insights into the paradox of plankton speciation.</title>
        <authorList>
            <person name="Palenik B."/>
            <person name="Grimwood J."/>
            <person name="Aerts A."/>
            <person name="Rouze P."/>
            <person name="Salamov A."/>
            <person name="Putnam N."/>
            <person name="Dupont C."/>
            <person name="Jorgensen R."/>
            <person name="Derelle E."/>
            <person name="Rombauts S."/>
            <person name="Zhou K."/>
            <person name="Otillar R."/>
            <person name="Merchant S.S."/>
            <person name="Podell S."/>
            <person name="Gaasterland T."/>
            <person name="Napoli C."/>
            <person name="Gendler K."/>
            <person name="Manuell A."/>
            <person name="Tai V."/>
            <person name="Vallon O."/>
            <person name="Piganeau G."/>
            <person name="Jancek S."/>
            <person name="Heijde M."/>
            <person name="Jabbari K."/>
            <person name="Bowler C."/>
            <person name="Lohr M."/>
            <person name="Robbens S."/>
            <person name="Werner G."/>
            <person name="Dubchak I."/>
            <person name="Pazour G.J."/>
            <person name="Ren Q."/>
            <person name="Paulsen I."/>
            <person name="Delwiche C."/>
            <person name="Schmutz J."/>
            <person name="Rokhsar D."/>
            <person name="Van de Peer Y."/>
            <person name="Moreau H."/>
            <person name="Grigoriev I.V."/>
        </authorList>
    </citation>
    <scope>NUCLEOTIDE SEQUENCE [LARGE SCALE GENOMIC DNA]</scope>
    <source>
        <strain evidence="9 10">CCE9901</strain>
    </source>
</reference>
<dbReference type="InterPro" id="IPR046347">
    <property type="entry name" value="bZIP_sf"/>
</dbReference>
<evidence type="ECO:0000256" key="5">
    <source>
        <dbReference type="ARBA" id="ARBA00023242"/>
    </source>
</evidence>
<sequence>MTPTPGKHRRSLSTPVDVLASSALQRALDRARDRHGGDDAPSRSDSLFGDEDAMAHAMAIDLDDAPLDVRELAMQDPKRAKRILANRLSAARSKERKTRYVKGLEKKLNELEECERTLILERERMATAVATLAAENSALQMMMGTPAR</sequence>
<proteinExistence type="predicted"/>
<keyword evidence="3" id="KW-0238">DNA-binding</keyword>
<evidence type="ECO:0000256" key="2">
    <source>
        <dbReference type="ARBA" id="ARBA00023015"/>
    </source>
</evidence>
<dbReference type="SUPFAM" id="SSF57959">
    <property type="entry name" value="Leucine zipper domain"/>
    <property type="match status" value="1"/>
</dbReference>
<feature type="region of interest" description="Disordered" evidence="7">
    <location>
        <begin position="29"/>
        <end position="48"/>
    </location>
</feature>
<dbReference type="Pfam" id="PF00170">
    <property type="entry name" value="bZIP_1"/>
    <property type="match status" value="1"/>
</dbReference>
<dbReference type="AlphaFoldDB" id="A4S6F6"/>
<evidence type="ECO:0000259" key="8">
    <source>
        <dbReference type="PROSITE" id="PS50217"/>
    </source>
</evidence>
<dbReference type="KEGG" id="olu:OSTLU_27099"/>
<comment type="subcellular location">
    <subcellularLocation>
        <location evidence="1">Nucleus</location>
    </subcellularLocation>
</comment>
<dbReference type="InterPro" id="IPR044759">
    <property type="entry name" value="bZIP_RF2"/>
</dbReference>
<accession>A4S6F6</accession>
<feature type="domain" description="BZIP" evidence="8">
    <location>
        <begin position="76"/>
        <end position="139"/>
    </location>
</feature>
<dbReference type="Proteomes" id="UP000001568">
    <property type="component" value="Chromosome 13"/>
</dbReference>
<evidence type="ECO:0000256" key="7">
    <source>
        <dbReference type="SAM" id="MobiDB-lite"/>
    </source>
</evidence>
<dbReference type="GO" id="GO:0003700">
    <property type="term" value="F:DNA-binding transcription factor activity"/>
    <property type="evidence" value="ECO:0007669"/>
    <property type="project" value="InterPro"/>
</dbReference>
<dbReference type="HOGENOM" id="CLU_1761841_0_0_1"/>
<evidence type="ECO:0000256" key="3">
    <source>
        <dbReference type="ARBA" id="ARBA00023125"/>
    </source>
</evidence>
<dbReference type="SMART" id="SM00338">
    <property type="entry name" value="BRLZ"/>
    <property type="match status" value="1"/>
</dbReference>
<keyword evidence="10" id="KW-1185">Reference proteome</keyword>
<dbReference type="Gramene" id="ABO99228">
    <property type="protein sequence ID" value="ABO99228"/>
    <property type="gene ID" value="OSTLU_27099"/>
</dbReference>
<dbReference type="Gene3D" id="1.20.5.170">
    <property type="match status" value="1"/>
</dbReference>
<dbReference type="RefSeq" id="XP_001420935.1">
    <property type="nucleotide sequence ID" value="XM_001420898.1"/>
</dbReference>